<protein>
    <submittedName>
        <fullName evidence="1">Uncharacterized protein</fullName>
    </submittedName>
</protein>
<dbReference type="AlphaFoldDB" id="T0JYK7"/>
<sequence length="226" mass="24670">MAKIRSPSGMVGEVRDRRFVVGEPSLLDRRLAIVCFVAPDRLKSSDNAPDAALGRDAALCDRHQAIRTVFHAVISSPSFRDASSTPTEQALTAKHNTDVARLRHTSIISSVADAVAFWQDMDEDINTDSLARCLLPAAGGKLRLGVCLAVTCVLDTYLDYLVESITQTTEHTEYSVFGICAHAAAASHVLLEESLLLALARHPTTLSSRVKDVIMIPARRENYRTI</sequence>
<comment type="caution">
    <text evidence="1">The sequence shown here is derived from an EMBL/GenBank/DDBJ whole genome shotgun (WGS) entry which is preliminary data.</text>
</comment>
<organism evidence="1 2">
    <name type="scientific">Colletotrichum gloeosporioides (strain Cg-14)</name>
    <name type="common">Anthracnose fungus</name>
    <name type="synonym">Glomerella cingulata</name>
    <dbReference type="NCBI Taxonomy" id="1237896"/>
    <lineage>
        <taxon>Eukaryota</taxon>
        <taxon>Fungi</taxon>
        <taxon>Dikarya</taxon>
        <taxon>Ascomycota</taxon>
        <taxon>Pezizomycotina</taxon>
        <taxon>Sordariomycetes</taxon>
        <taxon>Hypocreomycetidae</taxon>
        <taxon>Glomerellales</taxon>
        <taxon>Glomerellaceae</taxon>
        <taxon>Colletotrichum</taxon>
        <taxon>Colletotrichum gloeosporioides species complex</taxon>
    </lineage>
</organism>
<evidence type="ECO:0000313" key="2">
    <source>
        <dbReference type="Proteomes" id="UP000015530"/>
    </source>
</evidence>
<name>T0JYK7_COLGC</name>
<dbReference type="Proteomes" id="UP000015530">
    <property type="component" value="Unassembled WGS sequence"/>
</dbReference>
<proteinExistence type="predicted"/>
<dbReference type="HOGENOM" id="CLU_1224673_0_0_1"/>
<reference evidence="2" key="1">
    <citation type="journal article" date="2013" name="Mol. Plant Microbe Interact.">
        <title>Global aspects of pacC regulation of pathogenicity genes in Colletotrichum gloeosporioides as revealed by transcriptome analysis.</title>
        <authorList>
            <person name="Alkan N."/>
            <person name="Meng X."/>
            <person name="Friedlander G."/>
            <person name="Reuveni E."/>
            <person name="Sukno S."/>
            <person name="Sherman A."/>
            <person name="Thon M."/>
            <person name="Fluhr R."/>
            <person name="Prusky D."/>
        </authorList>
    </citation>
    <scope>NUCLEOTIDE SEQUENCE [LARGE SCALE GENOMIC DNA]</scope>
    <source>
        <strain evidence="2">Cg-14</strain>
    </source>
</reference>
<gene>
    <name evidence="1" type="ORF">CGLO_16677</name>
</gene>
<dbReference type="OrthoDB" id="4843603at2759"/>
<evidence type="ECO:0000313" key="1">
    <source>
        <dbReference type="EMBL" id="EQB44564.1"/>
    </source>
</evidence>
<dbReference type="EMBL" id="AMYD01003961">
    <property type="protein sequence ID" value="EQB44564.1"/>
    <property type="molecule type" value="Genomic_DNA"/>
</dbReference>
<accession>T0JYK7</accession>